<proteinExistence type="predicted"/>
<organism evidence="1 2">
    <name type="scientific">Acrasis kona</name>
    <dbReference type="NCBI Taxonomy" id="1008807"/>
    <lineage>
        <taxon>Eukaryota</taxon>
        <taxon>Discoba</taxon>
        <taxon>Heterolobosea</taxon>
        <taxon>Tetramitia</taxon>
        <taxon>Eutetramitia</taxon>
        <taxon>Acrasidae</taxon>
        <taxon>Acrasis</taxon>
    </lineage>
</organism>
<reference evidence="1 2" key="1">
    <citation type="submission" date="2024-03" db="EMBL/GenBank/DDBJ databases">
        <title>The Acrasis kona genome and developmental transcriptomes reveal deep origins of eukaryotic multicellular pathways.</title>
        <authorList>
            <person name="Sheikh S."/>
            <person name="Fu C.-J."/>
            <person name="Brown M.W."/>
            <person name="Baldauf S.L."/>
        </authorList>
    </citation>
    <scope>NUCLEOTIDE SEQUENCE [LARGE SCALE GENOMIC DNA]</scope>
    <source>
        <strain evidence="1 2">ATCC MYA-3509</strain>
    </source>
</reference>
<comment type="caution">
    <text evidence="1">The sequence shown here is derived from an EMBL/GenBank/DDBJ whole genome shotgun (WGS) entry which is preliminary data.</text>
</comment>
<dbReference type="AlphaFoldDB" id="A0AAW2Z2T0"/>
<keyword evidence="1" id="KW-0472">Membrane</keyword>
<dbReference type="EMBL" id="JAOPGA020000970">
    <property type="protein sequence ID" value="KAL0483583.1"/>
    <property type="molecule type" value="Genomic_DNA"/>
</dbReference>
<sequence>MCFSECDMSDMDDDDMFADSDEKQKMRKVLERTNVIHPTPFQDSFYNHTTPSGGLANAGITVAFRGGFNLIYPSALPFINEWHVVDICNQVLTLPAGGAAHLSWTAETAAVAPTVFLQANKERTNTTVAVNTGTITTPVMVTYSVVVQFVERAFYFVALAQVAPVPIAYAYNAVPPSKMLAFLHYSGAMLILPRIFASPPAQLKLKLNFALLISIDIATFSWENNNAVNIFSGVSTTDRTLIRVGDSVYHIQRERWDNMVALTHITRRNYTSNLRLPDYSNINK</sequence>
<dbReference type="Proteomes" id="UP001431209">
    <property type="component" value="Unassembled WGS sequence"/>
</dbReference>
<accession>A0AAW2Z2T0</accession>
<protein>
    <submittedName>
        <fullName evidence="1">2 TM domain-containing transmembrane protein</fullName>
    </submittedName>
</protein>
<name>A0AAW2Z2T0_9EUKA</name>
<gene>
    <name evidence="1" type="ORF">AKO1_001068</name>
</gene>
<keyword evidence="1" id="KW-0812">Transmembrane</keyword>
<evidence type="ECO:0000313" key="2">
    <source>
        <dbReference type="Proteomes" id="UP001431209"/>
    </source>
</evidence>
<evidence type="ECO:0000313" key="1">
    <source>
        <dbReference type="EMBL" id="KAL0483583.1"/>
    </source>
</evidence>
<keyword evidence="2" id="KW-1185">Reference proteome</keyword>